<accession>A0A0A9DSH5</accession>
<reference evidence="1" key="2">
    <citation type="journal article" date="2015" name="Data Brief">
        <title>Shoot transcriptome of the giant reed, Arundo donax.</title>
        <authorList>
            <person name="Barrero R.A."/>
            <person name="Guerrero F.D."/>
            <person name="Moolhuijzen P."/>
            <person name="Goolsby J.A."/>
            <person name="Tidwell J."/>
            <person name="Bellgard S.E."/>
            <person name="Bellgard M.I."/>
        </authorList>
    </citation>
    <scope>NUCLEOTIDE SEQUENCE</scope>
    <source>
        <tissue evidence="1">Shoot tissue taken approximately 20 cm above the soil surface</tissue>
    </source>
</reference>
<proteinExistence type="predicted"/>
<dbReference type="EMBL" id="GBRH01211168">
    <property type="protein sequence ID" value="JAD86727.1"/>
    <property type="molecule type" value="Transcribed_RNA"/>
</dbReference>
<organism evidence="1">
    <name type="scientific">Arundo donax</name>
    <name type="common">Giant reed</name>
    <name type="synonym">Donax arundinaceus</name>
    <dbReference type="NCBI Taxonomy" id="35708"/>
    <lineage>
        <taxon>Eukaryota</taxon>
        <taxon>Viridiplantae</taxon>
        <taxon>Streptophyta</taxon>
        <taxon>Embryophyta</taxon>
        <taxon>Tracheophyta</taxon>
        <taxon>Spermatophyta</taxon>
        <taxon>Magnoliopsida</taxon>
        <taxon>Liliopsida</taxon>
        <taxon>Poales</taxon>
        <taxon>Poaceae</taxon>
        <taxon>PACMAD clade</taxon>
        <taxon>Arundinoideae</taxon>
        <taxon>Arundineae</taxon>
        <taxon>Arundo</taxon>
    </lineage>
</organism>
<sequence length="38" mass="4540">MVKIWMANILNVKHIITHSTVKDVTRCQHRHESLLMKK</sequence>
<dbReference type="AlphaFoldDB" id="A0A0A9DSH5"/>
<evidence type="ECO:0000313" key="1">
    <source>
        <dbReference type="EMBL" id="JAD86727.1"/>
    </source>
</evidence>
<reference evidence="1" key="1">
    <citation type="submission" date="2014-09" db="EMBL/GenBank/DDBJ databases">
        <authorList>
            <person name="Magalhaes I.L.F."/>
            <person name="Oliveira U."/>
            <person name="Santos F.R."/>
            <person name="Vidigal T.H.D.A."/>
            <person name="Brescovit A.D."/>
            <person name="Santos A.J."/>
        </authorList>
    </citation>
    <scope>NUCLEOTIDE SEQUENCE</scope>
    <source>
        <tissue evidence="1">Shoot tissue taken approximately 20 cm above the soil surface</tissue>
    </source>
</reference>
<protein>
    <submittedName>
        <fullName evidence="1">Uncharacterized protein</fullName>
    </submittedName>
</protein>
<name>A0A0A9DSH5_ARUDO</name>